<evidence type="ECO:0000313" key="2">
    <source>
        <dbReference type="Proteomes" id="UP001438953"/>
    </source>
</evidence>
<dbReference type="Proteomes" id="UP001438953">
    <property type="component" value="Unassembled WGS sequence"/>
</dbReference>
<proteinExistence type="predicted"/>
<protein>
    <recommendedName>
        <fullName evidence="3">Methionyl-tRNA formyltransferase</fullName>
    </recommendedName>
</protein>
<reference evidence="1 2" key="1">
    <citation type="submission" date="2024-06" db="EMBL/GenBank/DDBJ databases">
        <title>Thioclava kandeliae sp. nov. from a rhizosphere soil sample of Kandelia candel in a mangrove.</title>
        <authorList>
            <person name="Mu T."/>
        </authorList>
    </citation>
    <scope>NUCLEOTIDE SEQUENCE [LARGE SCALE GENOMIC DNA]</scope>
    <source>
        <strain evidence="1 2">CPCC 100088</strain>
    </source>
</reference>
<gene>
    <name evidence="1" type="ORF">VSX56_09130</name>
</gene>
<evidence type="ECO:0008006" key="3">
    <source>
        <dbReference type="Google" id="ProtNLM"/>
    </source>
</evidence>
<organism evidence="1 2">
    <name type="scientific">Thioclava kandeliae</name>
    <dbReference type="NCBI Taxonomy" id="3070818"/>
    <lineage>
        <taxon>Bacteria</taxon>
        <taxon>Pseudomonadati</taxon>
        <taxon>Pseudomonadota</taxon>
        <taxon>Alphaproteobacteria</taxon>
        <taxon>Rhodobacterales</taxon>
        <taxon>Paracoccaceae</taxon>
        <taxon>Thioclava</taxon>
    </lineage>
</organism>
<accession>A0ABV1SGB1</accession>
<evidence type="ECO:0000313" key="1">
    <source>
        <dbReference type="EMBL" id="MER5171940.1"/>
    </source>
</evidence>
<comment type="caution">
    <text evidence="1">The sequence shown here is derived from an EMBL/GenBank/DDBJ whole genome shotgun (WGS) entry which is preliminary data.</text>
</comment>
<keyword evidence="2" id="KW-1185">Reference proteome</keyword>
<dbReference type="EMBL" id="JAYWLC010000006">
    <property type="protein sequence ID" value="MER5171940.1"/>
    <property type="molecule type" value="Genomic_DNA"/>
</dbReference>
<name>A0ABV1SGB1_9RHOB</name>
<sequence length="125" mass="14181">MRRLIWKEDLMEFLPKDIAQAMRDAQIKTAGKRTKLSLRSGDKNWPILRRWEGGLALNADEIDHLRGEVYLYDGIRHVATGLIIASEVENGELICAIKRETPVRDRAPVDFVRDPDAPVGYLPSA</sequence>
<dbReference type="RefSeq" id="WP_339114053.1">
    <property type="nucleotide sequence ID" value="NZ_JAYWLC010000006.1"/>
</dbReference>